<keyword evidence="1" id="KW-0732">Signal</keyword>
<name>A0A2P7QZU7_9SPHN</name>
<dbReference type="PROSITE" id="PS51257">
    <property type="entry name" value="PROKAR_LIPOPROTEIN"/>
    <property type="match status" value="1"/>
</dbReference>
<reference evidence="2 3" key="1">
    <citation type="submission" date="2018-03" db="EMBL/GenBank/DDBJ databases">
        <title>The draft genome of Sphingosinicella sp. GL-C-18.</title>
        <authorList>
            <person name="Liu L."/>
            <person name="Li L."/>
            <person name="Liang L."/>
            <person name="Zhang X."/>
            <person name="Wang T."/>
        </authorList>
    </citation>
    <scope>NUCLEOTIDE SEQUENCE [LARGE SCALE GENOMIC DNA]</scope>
    <source>
        <strain evidence="2 3">GL-C-18</strain>
    </source>
</reference>
<evidence type="ECO:0000256" key="1">
    <source>
        <dbReference type="SAM" id="SignalP"/>
    </source>
</evidence>
<dbReference type="Proteomes" id="UP000241167">
    <property type="component" value="Unassembled WGS sequence"/>
</dbReference>
<sequence>MKLLLGVLPILALAASCSQAEEGSPQGSEKRLCTAAEAGAATAARATELLNTVKESDSKTRDAACARFAEVIEDGRKANIAALPGCRWDNRNSNGNPHFLISLHLTQLKGQARATCGNLD</sequence>
<proteinExistence type="predicted"/>
<evidence type="ECO:0000313" key="2">
    <source>
        <dbReference type="EMBL" id="PSJ43479.1"/>
    </source>
</evidence>
<evidence type="ECO:0008006" key="4">
    <source>
        <dbReference type="Google" id="ProtNLM"/>
    </source>
</evidence>
<dbReference type="AlphaFoldDB" id="A0A2P7QZU7"/>
<dbReference type="EMBL" id="PXYI01000001">
    <property type="protein sequence ID" value="PSJ43479.1"/>
    <property type="molecule type" value="Genomic_DNA"/>
</dbReference>
<organism evidence="2 3">
    <name type="scientific">Allosphingosinicella deserti</name>
    <dbReference type="NCBI Taxonomy" id="2116704"/>
    <lineage>
        <taxon>Bacteria</taxon>
        <taxon>Pseudomonadati</taxon>
        <taxon>Pseudomonadota</taxon>
        <taxon>Alphaproteobacteria</taxon>
        <taxon>Sphingomonadales</taxon>
        <taxon>Sphingomonadaceae</taxon>
        <taxon>Allosphingosinicella</taxon>
    </lineage>
</organism>
<feature type="signal peptide" evidence="1">
    <location>
        <begin position="1"/>
        <end position="20"/>
    </location>
</feature>
<dbReference type="RefSeq" id="WP_106511502.1">
    <property type="nucleotide sequence ID" value="NZ_PXYI01000001.1"/>
</dbReference>
<comment type="caution">
    <text evidence="2">The sequence shown here is derived from an EMBL/GenBank/DDBJ whole genome shotgun (WGS) entry which is preliminary data.</text>
</comment>
<keyword evidence="3" id="KW-1185">Reference proteome</keyword>
<feature type="chain" id="PRO_5015157949" description="Lipoprotein" evidence="1">
    <location>
        <begin position="21"/>
        <end position="120"/>
    </location>
</feature>
<gene>
    <name evidence="2" type="ORF">C7I55_03755</name>
</gene>
<dbReference type="OrthoDB" id="9869537at2"/>
<accession>A0A2P7QZU7</accession>
<protein>
    <recommendedName>
        <fullName evidence="4">Lipoprotein</fullName>
    </recommendedName>
</protein>
<evidence type="ECO:0000313" key="3">
    <source>
        <dbReference type="Proteomes" id="UP000241167"/>
    </source>
</evidence>